<name>A0A225DCR1_9BACT</name>
<feature type="DNA-binding region" description="H-T-H motif" evidence="4">
    <location>
        <begin position="25"/>
        <end position="44"/>
    </location>
</feature>
<dbReference type="PRINTS" id="PR00455">
    <property type="entry name" value="HTHTETR"/>
</dbReference>
<sequence length="182" mass="20349">MAASHDTILSAVFDILQEKSVRDLTIEEVAKRAGVGKPTIYKWWPTKAALVMAMFDERIVGKLATPNAKTAEQAIRAQVTELIPLFNGFFGKVIADIIAEGQSDSSVLEEYRLRYQIKLRAFSVEVINRAVETGEFQKKIDPEVLIDMIYGPIYYRLLVRHAPLDAAFGKAVVDNILAHLKS</sequence>
<evidence type="ECO:0000313" key="7">
    <source>
        <dbReference type="Proteomes" id="UP000214646"/>
    </source>
</evidence>
<evidence type="ECO:0000256" key="4">
    <source>
        <dbReference type="PROSITE-ProRule" id="PRU00335"/>
    </source>
</evidence>
<dbReference type="AlphaFoldDB" id="A0A225DCR1"/>
<dbReference type="InterPro" id="IPR050109">
    <property type="entry name" value="HTH-type_TetR-like_transc_reg"/>
</dbReference>
<keyword evidence="3" id="KW-0804">Transcription</keyword>
<evidence type="ECO:0000256" key="3">
    <source>
        <dbReference type="ARBA" id="ARBA00023163"/>
    </source>
</evidence>
<dbReference type="EMBL" id="NIDE01000019">
    <property type="protein sequence ID" value="OWK35106.1"/>
    <property type="molecule type" value="Genomic_DNA"/>
</dbReference>
<keyword evidence="1" id="KW-0805">Transcription regulation</keyword>
<dbReference type="GO" id="GO:0003700">
    <property type="term" value="F:DNA-binding transcription factor activity"/>
    <property type="evidence" value="ECO:0007669"/>
    <property type="project" value="TreeGrafter"/>
</dbReference>
<evidence type="ECO:0000256" key="1">
    <source>
        <dbReference type="ARBA" id="ARBA00023015"/>
    </source>
</evidence>
<proteinExistence type="predicted"/>
<comment type="caution">
    <text evidence="6">The sequence shown here is derived from an EMBL/GenBank/DDBJ whole genome shotgun (WGS) entry which is preliminary data.</text>
</comment>
<protein>
    <submittedName>
        <fullName evidence="6">Transcriptional regulator, TetR family</fullName>
    </submittedName>
</protein>
<evidence type="ECO:0000313" key="6">
    <source>
        <dbReference type="EMBL" id="OWK35106.1"/>
    </source>
</evidence>
<dbReference type="Proteomes" id="UP000214646">
    <property type="component" value="Unassembled WGS sequence"/>
</dbReference>
<keyword evidence="2 4" id="KW-0238">DNA-binding</keyword>
<reference evidence="7" key="1">
    <citation type="submission" date="2017-06" db="EMBL/GenBank/DDBJ databases">
        <title>Genome analysis of Fimbriiglobus ruber SP5, the first member of the order Planctomycetales with confirmed chitinolytic capability.</title>
        <authorList>
            <person name="Ravin N.V."/>
            <person name="Rakitin A.L."/>
            <person name="Ivanova A.A."/>
            <person name="Beletsky A.V."/>
            <person name="Kulichevskaya I.S."/>
            <person name="Mardanov A.V."/>
            <person name="Dedysh S.N."/>
        </authorList>
    </citation>
    <scope>NUCLEOTIDE SEQUENCE [LARGE SCALE GENOMIC DNA]</scope>
    <source>
        <strain evidence="7">SP5</strain>
    </source>
</reference>
<feature type="domain" description="HTH tetR-type" evidence="5">
    <location>
        <begin position="2"/>
        <end position="62"/>
    </location>
</feature>
<dbReference type="InterPro" id="IPR009057">
    <property type="entry name" value="Homeodomain-like_sf"/>
</dbReference>
<organism evidence="6 7">
    <name type="scientific">Fimbriiglobus ruber</name>
    <dbReference type="NCBI Taxonomy" id="1908690"/>
    <lineage>
        <taxon>Bacteria</taxon>
        <taxon>Pseudomonadati</taxon>
        <taxon>Planctomycetota</taxon>
        <taxon>Planctomycetia</taxon>
        <taxon>Gemmatales</taxon>
        <taxon>Gemmataceae</taxon>
        <taxon>Fimbriiglobus</taxon>
    </lineage>
</organism>
<dbReference type="PANTHER" id="PTHR30055:SF148">
    <property type="entry name" value="TETR-FAMILY TRANSCRIPTIONAL REGULATOR"/>
    <property type="match status" value="1"/>
</dbReference>
<dbReference type="InterPro" id="IPR036271">
    <property type="entry name" value="Tet_transcr_reg_TetR-rel_C_sf"/>
</dbReference>
<dbReference type="PROSITE" id="PS50977">
    <property type="entry name" value="HTH_TETR_2"/>
    <property type="match status" value="1"/>
</dbReference>
<dbReference type="SUPFAM" id="SSF48498">
    <property type="entry name" value="Tetracyclin repressor-like, C-terminal domain"/>
    <property type="match status" value="1"/>
</dbReference>
<keyword evidence="7" id="KW-1185">Reference proteome</keyword>
<gene>
    <name evidence="6" type="ORF">FRUB_09948</name>
</gene>
<dbReference type="Gene3D" id="1.10.10.60">
    <property type="entry name" value="Homeodomain-like"/>
    <property type="match status" value="1"/>
</dbReference>
<dbReference type="SUPFAM" id="SSF46689">
    <property type="entry name" value="Homeodomain-like"/>
    <property type="match status" value="1"/>
</dbReference>
<dbReference type="OrthoDB" id="9796019at2"/>
<evidence type="ECO:0000259" key="5">
    <source>
        <dbReference type="PROSITE" id="PS50977"/>
    </source>
</evidence>
<dbReference type="Gene3D" id="1.10.357.10">
    <property type="entry name" value="Tetracycline Repressor, domain 2"/>
    <property type="match status" value="1"/>
</dbReference>
<dbReference type="InterPro" id="IPR011075">
    <property type="entry name" value="TetR_C"/>
</dbReference>
<dbReference type="InterPro" id="IPR001647">
    <property type="entry name" value="HTH_TetR"/>
</dbReference>
<dbReference type="Pfam" id="PF00440">
    <property type="entry name" value="TetR_N"/>
    <property type="match status" value="1"/>
</dbReference>
<dbReference type="GO" id="GO:0000976">
    <property type="term" value="F:transcription cis-regulatory region binding"/>
    <property type="evidence" value="ECO:0007669"/>
    <property type="project" value="TreeGrafter"/>
</dbReference>
<evidence type="ECO:0000256" key="2">
    <source>
        <dbReference type="ARBA" id="ARBA00023125"/>
    </source>
</evidence>
<accession>A0A225DCR1</accession>
<dbReference type="Pfam" id="PF16859">
    <property type="entry name" value="TetR_C_11"/>
    <property type="match status" value="1"/>
</dbReference>
<dbReference type="PANTHER" id="PTHR30055">
    <property type="entry name" value="HTH-TYPE TRANSCRIPTIONAL REGULATOR RUTR"/>
    <property type="match status" value="1"/>
</dbReference>